<comment type="caution">
    <text evidence="4">The sequence shown here is derived from an EMBL/GenBank/DDBJ whole genome shotgun (WGS) entry which is preliminary data.</text>
</comment>
<dbReference type="EMBL" id="JAWXYG010000004">
    <property type="protein sequence ID" value="KAK4275617.1"/>
    <property type="molecule type" value="Genomic_DNA"/>
</dbReference>
<dbReference type="Gene3D" id="1.25.70.10">
    <property type="entry name" value="Transcription termination factor 3, mitochondrial"/>
    <property type="match status" value="1"/>
</dbReference>
<evidence type="ECO:0000256" key="2">
    <source>
        <dbReference type="ARBA" id="ARBA00022472"/>
    </source>
</evidence>
<keyword evidence="5" id="KW-1185">Reference proteome</keyword>
<comment type="similarity">
    <text evidence="1">Belongs to the mTERF family.</text>
</comment>
<evidence type="ECO:0000313" key="4">
    <source>
        <dbReference type="EMBL" id="KAK4275617.1"/>
    </source>
</evidence>
<protein>
    <submittedName>
        <fullName evidence="4">Uncharacterized protein</fullName>
    </submittedName>
</protein>
<name>A0AAE1MPJ1_9FABA</name>
<keyword evidence="3" id="KW-0809">Transit peptide</keyword>
<dbReference type="PANTHER" id="PTHR13068">
    <property type="entry name" value="CGI-12 PROTEIN-RELATED"/>
    <property type="match status" value="1"/>
</dbReference>
<dbReference type="AlphaFoldDB" id="A0AAE1MPJ1"/>
<dbReference type="PANTHER" id="PTHR13068:SF133">
    <property type="entry name" value="MITOCHONDRIAL TRANSCRIPTION TERMINATION FACTOR FAMILY PROTEIN"/>
    <property type="match status" value="1"/>
</dbReference>
<dbReference type="InterPro" id="IPR038538">
    <property type="entry name" value="MTERF_sf"/>
</dbReference>
<keyword evidence="2" id="KW-0804">Transcription</keyword>
<dbReference type="InterPro" id="IPR003690">
    <property type="entry name" value="MTERF"/>
</dbReference>
<gene>
    <name evidence="4" type="ORF">QN277_018666</name>
</gene>
<dbReference type="GO" id="GO:0006353">
    <property type="term" value="P:DNA-templated transcription termination"/>
    <property type="evidence" value="ECO:0007669"/>
    <property type="project" value="UniProtKB-KW"/>
</dbReference>
<keyword evidence="2" id="KW-0806">Transcription termination</keyword>
<evidence type="ECO:0000256" key="1">
    <source>
        <dbReference type="ARBA" id="ARBA00007692"/>
    </source>
</evidence>
<evidence type="ECO:0000256" key="3">
    <source>
        <dbReference type="ARBA" id="ARBA00022946"/>
    </source>
</evidence>
<dbReference type="SMART" id="SM00733">
    <property type="entry name" value="Mterf"/>
    <property type="match status" value="4"/>
</dbReference>
<accession>A0AAE1MPJ1</accession>
<dbReference type="Pfam" id="PF02536">
    <property type="entry name" value="mTERF"/>
    <property type="match status" value="1"/>
</dbReference>
<proteinExistence type="inferred from homology"/>
<keyword evidence="2" id="KW-0805">Transcription regulation</keyword>
<sequence length="319" mass="36504">MINFLIARSFVSQACQRRSRLGFLHPNASHIFNSFSSVVKSSESAKPKQKKVHESSTVSYLMNSCGISPKLAFEVSKKVNLKDPDNPTLILNLFKSYGFSNSQISKIVIKHPSVLLTQENILLPKLKFFESIGFSRSEIPELLTYNIRLLVWSLRNRIIPGYEGLKSVIGDNHEMHTIISKRKGWHFLHYDVKNLAPNLKVLRELGVPKSSLNVLLNRFTSAASVDHAKFVEHVKFAKEIGVNPFRVTFIYSIHALSMTKKSTWESKLDIYERCGWSRLSEEMFLEKFVFRFQESAPELLNIYLDQLKHSPEALKSSSV</sequence>
<dbReference type="Proteomes" id="UP001293593">
    <property type="component" value="Unassembled WGS sequence"/>
</dbReference>
<evidence type="ECO:0000313" key="5">
    <source>
        <dbReference type="Proteomes" id="UP001293593"/>
    </source>
</evidence>
<dbReference type="GO" id="GO:0003676">
    <property type="term" value="F:nucleic acid binding"/>
    <property type="evidence" value="ECO:0007669"/>
    <property type="project" value="InterPro"/>
</dbReference>
<organism evidence="4 5">
    <name type="scientific">Acacia crassicarpa</name>
    <name type="common">northern wattle</name>
    <dbReference type="NCBI Taxonomy" id="499986"/>
    <lineage>
        <taxon>Eukaryota</taxon>
        <taxon>Viridiplantae</taxon>
        <taxon>Streptophyta</taxon>
        <taxon>Embryophyta</taxon>
        <taxon>Tracheophyta</taxon>
        <taxon>Spermatophyta</taxon>
        <taxon>Magnoliopsida</taxon>
        <taxon>eudicotyledons</taxon>
        <taxon>Gunneridae</taxon>
        <taxon>Pentapetalae</taxon>
        <taxon>rosids</taxon>
        <taxon>fabids</taxon>
        <taxon>Fabales</taxon>
        <taxon>Fabaceae</taxon>
        <taxon>Caesalpinioideae</taxon>
        <taxon>mimosoid clade</taxon>
        <taxon>Acacieae</taxon>
        <taxon>Acacia</taxon>
    </lineage>
</organism>
<reference evidence="4" key="1">
    <citation type="submission" date="2023-10" db="EMBL/GenBank/DDBJ databases">
        <title>Chromosome-level genome of the transformable northern wattle, Acacia crassicarpa.</title>
        <authorList>
            <person name="Massaro I."/>
            <person name="Sinha N.R."/>
            <person name="Poethig S."/>
            <person name="Leichty A.R."/>
        </authorList>
    </citation>
    <scope>NUCLEOTIDE SEQUENCE</scope>
    <source>
        <strain evidence="4">Acra3RX</strain>
        <tissue evidence="4">Leaf</tissue>
    </source>
</reference>